<organism evidence="13 14">
    <name type="scientific">Meripilus lineatus</name>
    <dbReference type="NCBI Taxonomy" id="2056292"/>
    <lineage>
        <taxon>Eukaryota</taxon>
        <taxon>Fungi</taxon>
        <taxon>Dikarya</taxon>
        <taxon>Basidiomycota</taxon>
        <taxon>Agaricomycotina</taxon>
        <taxon>Agaricomycetes</taxon>
        <taxon>Polyporales</taxon>
        <taxon>Meripilaceae</taxon>
        <taxon>Meripilus</taxon>
    </lineage>
</organism>
<gene>
    <name evidence="13" type="ORF">NLI96_g5372</name>
</gene>
<evidence type="ECO:0000256" key="11">
    <source>
        <dbReference type="SAM" id="Phobius"/>
    </source>
</evidence>
<dbReference type="EMBL" id="JANAWD010000174">
    <property type="protein sequence ID" value="KAJ3484827.1"/>
    <property type="molecule type" value="Genomic_DNA"/>
</dbReference>
<accession>A0AAD5V2W0</accession>
<evidence type="ECO:0000256" key="2">
    <source>
        <dbReference type="ARBA" id="ARBA00022448"/>
    </source>
</evidence>
<keyword evidence="5" id="KW-0931">ER-Golgi transport</keyword>
<dbReference type="AlphaFoldDB" id="A0AAD5V2W0"/>
<dbReference type="GO" id="GO:0005484">
    <property type="term" value="F:SNAP receptor activity"/>
    <property type="evidence" value="ECO:0007669"/>
    <property type="project" value="InterPro"/>
</dbReference>
<evidence type="ECO:0000256" key="8">
    <source>
        <dbReference type="ARBA" id="ARBA00023136"/>
    </source>
</evidence>
<comment type="subcellular location">
    <subcellularLocation>
        <location evidence="1">Endoplasmic reticulum membrane</location>
        <topology evidence="1">Single-pass type IV membrane protein</topology>
    </subcellularLocation>
</comment>
<evidence type="ECO:0000256" key="1">
    <source>
        <dbReference type="ARBA" id="ARBA00004163"/>
    </source>
</evidence>
<evidence type="ECO:0000256" key="9">
    <source>
        <dbReference type="ARBA" id="ARBA00037934"/>
    </source>
</evidence>
<evidence type="ECO:0000256" key="4">
    <source>
        <dbReference type="ARBA" id="ARBA00022824"/>
    </source>
</evidence>
<keyword evidence="14" id="KW-1185">Reference proteome</keyword>
<dbReference type="InterPro" id="IPR056173">
    <property type="entry name" value="Sec20_C"/>
</dbReference>
<evidence type="ECO:0000259" key="12">
    <source>
        <dbReference type="Pfam" id="PF03908"/>
    </source>
</evidence>
<dbReference type="Pfam" id="PF03908">
    <property type="entry name" value="Sec20"/>
    <property type="match status" value="1"/>
</dbReference>
<keyword evidence="3 11" id="KW-0812">Transmembrane</keyword>
<keyword evidence="7 10" id="KW-0175">Coiled coil</keyword>
<reference evidence="13" key="1">
    <citation type="submission" date="2022-07" db="EMBL/GenBank/DDBJ databases">
        <title>Genome Sequence of Physisporinus lineatus.</title>
        <authorList>
            <person name="Buettner E."/>
        </authorList>
    </citation>
    <scope>NUCLEOTIDE SEQUENCE</scope>
    <source>
        <strain evidence="13">VT162</strain>
    </source>
</reference>
<keyword evidence="6 11" id="KW-1133">Transmembrane helix</keyword>
<dbReference type="GO" id="GO:0005789">
    <property type="term" value="C:endoplasmic reticulum membrane"/>
    <property type="evidence" value="ECO:0007669"/>
    <property type="project" value="UniProtKB-SubCell"/>
</dbReference>
<dbReference type="PANTHER" id="PTHR12825:SF0">
    <property type="entry name" value="VESICLE TRANSPORT PROTEIN SEC20"/>
    <property type="match status" value="1"/>
</dbReference>
<dbReference type="GO" id="GO:0031201">
    <property type="term" value="C:SNARE complex"/>
    <property type="evidence" value="ECO:0007669"/>
    <property type="project" value="TreeGrafter"/>
</dbReference>
<evidence type="ECO:0000256" key="7">
    <source>
        <dbReference type="ARBA" id="ARBA00023054"/>
    </source>
</evidence>
<dbReference type="InterPro" id="IPR005606">
    <property type="entry name" value="Sec20"/>
</dbReference>
<keyword evidence="8 11" id="KW-0472">Membrane</keyword>
<evidence type="ECO:0000256" key="3">
    <source>
        <dbReference type="ARBA" id="ARBA00022692"/>
    </source>
</evidence>
<evidence type="ECO:0000313" key="14">
    <source>
        <dbReference type="Proteomes" id="UP001212997"/>
    </source>
</evidence>
<dbReference type="PANTHER" id="PTHR12825">
    <property type="entry name" value="BNIP1-RELATED"/>
    <property type="match status" value="1"/>
</dbReference>
<keyword evidence="4" id="KW-0256">Endoplasmic reticulum</keyword>
<evidence type="ECO:0000256" key="10">
    <source>
        <dbReference type="SAM" id="Coils"/>
    </source>
</evidence>
<protein>
    <recommendedName>
        <fullName evidence="12">Sec20 C-terminal domain-containing protein</fullName>
    </recommendedName>
</protein>
<evidence type="ECO:0000313" key="13">
    <source>
        <dbReference type="EMBL" id="KAJ3484827.1"/>
    </source>
</evidence>
<comment type="caution">
    <text evidence="13">The sequence shown here is derived from an EMBL/GenBank/DDBJ whole genome shotgun (WGS) entry which is preliminary data.</text>
</comment>
<name>A0AAD5V2W0_9APHY</name>
<comment type="similarity">
    <text evidence="9">Belongs to the SEC20 family.</text>
</comment>
<proteinExistence type="inferred from homology"/>
<evidence type="ECO:0000256" key="5">
    <source>
        <dbReference type="ARBA" id="ARBA00022892"/>
    </source>
</evidence>
<feature type="transmembrane region" description="Helical" evidence="11">
    <location>
        <begin position="210"/>
        <end position="231"/>
    </location>
</feature>
<feature type="coiled-coil region" evidence="10">
    <location>
        <begin position="48"/>
        <end position="105"/>
    </location>
</feature>
<dbReference type="GO" id="GO:0006890">
    <property type="term" value="P:retrograde vesicle-mediated transport, Golgi to endoplasmic reticulum"/>
    <property type="evidence" value="ECO:0007669"/>
    <property type="project" value="InterPro"/>
</dbReference>
<feature type="domain" description="Sec20 C-terminal" evidence="12">
    <location>
        <begin position="146"/>
        <end position="235"/>
    </location>
</feature>
<keyword evidence="2" id="KW-0813">Transport</keyword>
<sequence>MPPIPSTLSPEVTTLVDSVLRRASDLSEFQIPRLRDCKGPLSTQQQYAAEVREDIDALARQIETLDVAVDDQRRERDRKELRQIVEELKENLRRLRKDSRSALLVSKRNIDANSLSNREELLRSSVLQEKQSLDEKVAEDALMKANNDVTAALQRTIGLMQGELERSVLSTQLLEASTANLRSASTTHDVLDGLMVTSKHLITALEKSDWLYRLLIFAALIFFVLVVLFILKQRLVDRSLRIAFWWTRFIPSFSSEEDKLVESLERGSVSLVTSLTTSISTAVSATSIISATLTSATPDTSHLAETNRETPEVLSIDDIMDTASVLGAGARTTDTGSEVIVEAAPEVHLHHDEF</sequence>
<evidence type="ECO:0000256" key="6">
    <source>
        <dbReference type="ARBA" id="ARBA00022989"/>
    </source>
</evidence>
<dbReference type="Proteomes" id="UP001212997">
    <property type="component" value="Unassembled WGS sequence"/>
</dbReference>